<gene>
    <name evidence="3" type="ORF">NQ317_018630</name>
</gene>
<dbReference type="PANTHER" id="PTHR24104">
    <property type="entry name" value="E3 UBIQUITIN-PROTEIN LIGASE NHLRC1-RELATED"/>
    <property type="match status" value="1"/>
</dbReference>
<name>A0ABQ9J2Z9_9CUCU</name>
<sequence>MQYPHSLAFSKTRKEIFVSDKWNHCVHIFSSEGEFLKSIWHGKLRSPEGIAMGPNEELVICDTGNDRVVIVNPETEELIYTIGSGKTKYIYQRAWQFMEAM</sequence>
<dbReference type="InterPro" id="IPR050952">
    <property type="entry name" value="TRIM-NHL_E3_ligases"/>
</dbReference>
<comment type="caution">
    <text evidence="3">The sequence shown here is derived from an EMBL/GenBank/DDBJ whole genome shotgun (WGS) entry which is preliminary data.</text>
</comment>
<evidence type="ECO:0000313" key="4">
    <source>
        <dbReference type="Proteomes" id="UP001162164"/>
    </source>
</evidence>
<evidence type="ECO:0000256" key="1">
    <source>
        <dbReference type="ARBA" id="ARBA00022737"/>
    </source>
</evidence>
<evidence type="ECO:0000256" key="2">
    <source>
        <dbReference type="PROSITE-ProRule" id="PRU00504"/>
    </source>
</evidence>
<accession>A0ABQ9J2Z9</accession>
<reference evidence="3" key="1">
    <citation type="journal article" date="2023" name="Insect Mol. Biol.">
        <title>Genome sequencing provides insights into the evolution of gene families encoding plant cell wall-degrading enzymes in longhorned beetles.</title>
        <authorList>
            <person name="Shin N.R."/>
            <person name="Okamura Y."/>
            <person name="Kirsch R."/>
            <person name="Pauchet Y."/>
        </authorList>
    </citation>
    <scope>NUCLEOTIDE SEQUENCE</scope>
    <source>
        <strain evidence="3">MMC_N1</strain>
    </source>
</reference>
<organism evidence="3 4">
    <name type="scientific">Molorchus minor</name>
    <dbReference type="NCBI Taxonomy" id="1323400"/>
    <lineage>
        <taxon>Eukaryota</taxon>
        <taxon>Metazoa</taxon>
        <taxon>Ecdysozoa</taxon>
        <taxon>Arthropoda</taxon>
        <taxon>Hexapoda</taxon>
        <taxon>Insecta</taxon>
        <taxon>Pterygota</taxon>
        <taxon>Neoptera</taxon>
        <taxon>Endopterygota</taxon>
        <taxon>Coleoptera</taxon>
        <taxon>Polyphaga</taxon>
        <taxon>Cucujiformia</taxon>
        <taxon>Chrysomeloidea</taxon>
        <taxon>Cerambycidae</taxon>
        <taxon>Lamiinae</taxon>
        <taxon>Monochamini</taxon>
        <taxon>Molorchus</taxon>
    </lineage>
</organism>
<dbReference type="Gene3D" id="2.120.10.30">
    <property type="entry name" value="TolB, C-terminal domain"/>
    <property type="match status" value="1"/>
</dbReference>
<dbReference type="SUPFAM" id="SSF101898">
    <property type="entry name" value="NHL repeat"/>
    <property type="match status" value="1"/>
</dbReference>
<protein>
    <submittedName>
        <fullName evidence="3">Uncharacterized protein</fullName>
    </submittedName>
</protein>
<feature type="repeat" description="NHL" evidence="2">
    <location>
        <begin position="1"/>
        <end position="32"/>
    </location>
</feature>
<dbReference type="Proteomes" id="UP001162164">
    <property type="component" value="Unassembled WGS sequence"/>
</dbReference>
<dbReference type="Pfam" id="PF01436">
    <property type="entry name" value="NHL"/>
    <property type="match status" value="2"/>
</dbReference>
<dbReference type="PROSITE" id="PS51125">
    <property type="entry name" value="NHL"/>
    <property type="match status" value="2"/>
</dbReference>
<dbReference type="InterPro" id="IPR001258">
    <property type="entry name" value="NHL_repeat"/>
</dbReference>
<evidence type="ECO:0000313" key="3">
    <source>
        <dbReference type="EMBL" id="KAJ8972296.1"/>
    </source>
</evidence>
<proteinExistence type="predicted"/>
<dbReference type="EMBL" id="JAPWTJ010001365">
    <property type="protein sequence ID" value="KAJ8972296.1"/>
    <property type="molecule type" value="Genomic_DNA"/>
</dbReference>
<dbReference type="PANTHER" id="PTHR24104:SF47">
    <property type="entry name" value="E3 UBIQUITIN-PROTEIN LIGASE NHLRC1"/>
    <property type="match status" value="1"/>
</dbReference>
<feature type="repeat" description="NHL" evidence="2">
    <location>
        <begin position="33"/>
        <end position="74"/>
    </location>
</feature>
<keyword evidence="1" id="KW-0677">Repeat</keyword>
<keyword evidence="4" id="KW-1185">Reference proteome</keyword>
<dbReference type="InterPro" id="IPR011042">
    <property type="entry name" value="6-blade_b-propeller_TolB-like"/>
</dbReference>